<keyword evidence="3" id="KW-1185">Reference proteome</keyword>
<organism evidence="2 3">
    <name type="scientific">Forsythia ovata</name>
    <dbReference type="NCBI Taxonomy" id="205694"/>
    <lineage>
        <taxon>Eukaryota</taxon>
        <taxon>Viridiplantae</taxon>
        <taxon>Streptophyta</taxon>
        <taxon>Embryophyta</taxon>
        <taxon>Tracheophyta</taxon>
        <taxon>Spermatophyta</taxon>
        <taxon>Magnoliopsida</taxon>
        <taxon>eudicotyledons</taxon>
        <taxon>Gunneridae</taxon>
        <taxon>Pentapetalae</taxon>
        <taxon>asterids</taxon>
        <taxon>lamiids</taxon>
        <taxon>Lamiales</taxon>
        <taxon>Oleaceae</taxon>
        <taxon>Forsythieae</taxon>
        <taxon>Forsythia</taxon>
    </lineage>
</organism>
<accession>A0ABD1NVP8</accession>
<proteinExistence type="predicted"/>
<comment type="caution">
    <text evidence="2">The sequence shown here is derived from an EMBL/GenBank/DDBJ whole genome shotgun (WGS) entry which is preliminary data.</text>
</comment>
<evidence type="ECO:0000313" key="2">
    <source>
        <dbReference type="EMBL" id="KAL2455631.1"/>
    </source>
</evidence>
<protein>
    <submittedName>
        <fullName evidence="2">Uncharacterized protein</fullName>
    </submittedName>
</protein>
<gene>
    <name evidence="2" type="ORF">Fot_57374</name>
</gene>
<dbReference type="Proteomes" id="UP001604277">
    <property type="component" value="Unassembled WGS sequence"/>
</dbReference>
<dbReference type="AlphaFoldDB" id="A0ABD1NVP8"/>
<reference evidence="3" key="1">
    <citation type="submission" date="2024-07" db="EMBL/GenBank/DDBJ databases">
        <title>Two chromosome-level genome assemblies of Korean endemic species Abeliophyllum distichum and Forsythia ovata (Oleaceae).</title>
        <authorList>
            <person name="Jang H."/>
        </authorList>
    </citation>
    <scope>NUCLEOTIDE SEQUENCE [LARGE SCALE GENOMIC DNA]</scope>
</reference>
<evidence type="ECO:0000256" key="1">
    <source>
        <dbReference type="SAM" id="MobiDB-lite"/>
    </source>
</evidence>
<feature type="region of interest" description="Disordered" evidence="1">
    <location>
        <begin position="45"/>
        <end position="71"/>
    </location>
</feature>
<sequence>MLRKILRQRMFDSRVEQIFTKNIVGVYPEGWPVGSLPQVPTTRAHPSIYNLSGQGASDTGGGTLPSRFSPYQNPSHFHPNCPIYPPEERFGFKPRFEQEEYAMLMCLG</sequence>
<dbReference type="EMBL" id="JBFOLJ010000105">
    <property type="protein sequence ID" value="KAL2455631.1"/>
    <property type="molecule type" value="Genomic_DNA"/>
</dbReference>
<name>A0ABD1NVP8_9LAMI</name>
<evidence type="ECO:0000313" key="3">
    <source>
        <dbReference type="Proteomes" id="UP001604277"/>
    </source>
</evidence>